<evidence type="ECO:0000259" key="1">
    <source>
        <dbReference type="Pfam" id="PF05193"/>
    </source>
</evidence>
<gene>
    <name evidence="2" type="ORF">CEY16_02690</name>
</gene>
<dbReference type="InterPro" id="IPR011249">
    <property type="entry name" value="Metalloenz_LuxS/M16"/>
</dbReference>
<dbReference type="AlphaFoldDB" id="A0A2I0QWH3"/>
<reference evidence="2 3" key="1">
    <citation type="submission" date="2017-06" db="EMBL/GenBank/DDBJ databases">
        <title>the draft geome sequence of Illustriluteabacillus marina B3227.</title>
        <authorList>
            <person name="He R.-H."/>
            <person name="Du Z.-J."/>
        </authorList>
    </citation>
    <scope>NUCLEOTIDE SEQUENCE [LARGE SCALE GENOMIC DNA]</scope>
    <source>
        <strain evidence="2 3">B3227</strain>
    </source>
</reference>
<name>A0A2I0QWH3_9BACI</name>
<dbReference type="Pfam" id="PF05193">
    <property type="entry name" value="Peptidase_M16_C"/>
    <property type="match status" value="1"/>
</dbReference>
<dbReference type="PANTHER" id="PTHR11851">
    <property type="entry name" value="METALLOPROTEASE"/>
    <property type="match status" value="1"/>
</dbReference>
<evidence type="ECO:0000313" key="2">
    <source>
        <dbReference type="EMBL" id="PKR78682.1"/>
    </source>
</evidence>
<dbReference type="Proteomes" id="UP000243524">
    <property type="component" value="Unassembled WGS sequence"/>
</dbReference>
<dbReference type="InterPro" id="IPR050361">
    <property type="entry name" value="MPP/UQCRC_Complex"/>
</dbReference>
<keyword evidence="3" id="KW-1185">Reference proteome</keyword>
<sequence length="428" mass="49252">MEALKPKQIDQSNYRLHFLRTKKFKTNTIALKFSSPLDRKTITERALLPFIMQKGTENYPSELELRLKLDEMYGAKFSINSGKKGENHVITVVLDFANDQFIPEEDQLVKKAISFLYEVVANPKINDNSFDPTIVEREKETLKNKIQSIIDEKMQYANMRLIDNMCENEKFGIHSHGYLEDLPNVNGSTLVETYQSMLNNDSLDIFVVGDFNEDDVNEQFINTFTMNRTPRQESFSSDHKEVSEVNEVVEEQKLQQAKLHLGFRTMTTFKDEDYRALQVFNGIFGGYPHSKLFMNVREKHSLAYYAASRIESNKGLLFVFSGIAPDQYDLAKKIIIEQFEDMKAGKITDEELEQTKKAIIHQVKETIDRAGGMVEWFYQQSIGGSEKSIETVFDEINQVTIEDIVKMANKVQLDTVYLLTATGGEKDE</sequence>
<dbReference type="Gene3D" id="3.30.830.10">
    <property type="entry name" value="Metalloenzyme, LuxS/M16 peptidase-like"/>
    <property type="match status" value="2"/>
</dbReference>
<dbReference type="RefSeq" id="WP_101330425.1">
    <property type="nucleotide sequence ID" value="NZ_PJNH01000001.1"/>
</dbReference>
<dbReference type="InterPro" id="IPR007863">
    <property type="entry name" value="Peptidase_M16_C"/>
</dbReference>
<organism evidence="2 3">
    <name type="scientific">Halalkalibacillus sediminis</name>
    <dbReference type="NCBI Taxonomy" id="2018042"/>
    <lineage>
        <taxon>Bacteria</taxon>
        <taxon>Bacillati</taxon>
        <taxon>Bacillota</taxon>
        <taxon>Bacilli</taxon>
        <taxon>Bacillales</taxon>
        <taxon>Bacillaceae</taxon>
        <taxon>Halalkalibacillus</taxon>
    </lineage>
</organism>
<feature type="domain" description="Peptidase M16 C-terminal" evidence="1">
    <location>
        <begin position="189"/>
        <end position="358"/>
    </location>
</feature>
<dbReference type="SUPFAM" id="SSF63411">
    <property type="entry name" value="LuxS/MPP-like metallohydrolase"/>
    <property type="match status" value="2"/>
</dbReference>
<dbReference type="OrthoDB" id="9762085at2"/>
<dbReference type="GO" id="GO:0046872">
    <property type="term" value="F:metal ion binding"/>
    <property type="evidence" value="ECO:0007669"/>
    <property type="project" value="InterPro"/>
</dbReference>
<accession>A0A2I0QWH3</accession>
<evidence type="ECO:0000313" key="3">
    <source>
        <dbReference type="Proteomes" id="UP000243524"/>
    </source>
</evidence>
<dbReference type="EMBL" id="PJNH01000001">
    <property type="protein sequence ID" value="PKR78682.1"/>
    <property type="molecule type" value="Genomic_DNA"/>
</dbReference>
<protein>
    <submittedName>
        <fullName evidence="2">Peptidase M16</fullName>
    </submittedName>
</protein>
<comment type="caution">
    <text evidence="2">The sequence shown here is derived from an EMBL/GenBank/DDBJ whole genome shotgun (WGS) entry which is preliminary data.</text>
</comment>
<proteinExistence type="predicted"/>
<dbReference type="NCBIfam" id="NF047422">
    <property type="entry name" value="YfmF_fam"/>
    <property type="match status" value="1"/>
</dbReference>
<dbReference type="PANTHER" id="PTHR11851:SF186">
    <property type="entry name" value="INACTIVE METALLOPROTEASE YMFF-RELATED"/>
    <property type="match status" value="1"/>
</dbReference>